<comment type="caution">
    <text evidence="4">The sequence shown here is derived from an EMBL/GenBank/DDBJ whole genome shotgun (WGS) entry which is preliminary data.</text>
</comment>
<dbReference type="Pfam" id="PF00440">
    <property type="entry name" value="TetR_N"/>
    <property type="match status" value="1"/>
</dbReference>
<feature type="DNA-binding region" description="H-T-H motif" evidence="2">
    <location>
        <begin position="33"/>
        <end position="52"/>
    </location>
</feature>
<sequence>MPPRRRLTPEQRRSELLDVGERVFGTRPFEDVAMDDIAESAGVTRALLYHYFRTKAEYFGAIWSRAHERLGDARSGIEPPAVRAGVERILQSYLDFYAAHLPLVIIANRSSIARDPAVREPVERTFAGVCAAVLDAAGVTGRPRRLAEAAFTGWIAFVRETTLSAHLDRRITPAENLALCMAAFDATVGAQFPSAPSHDER</sequence>
<keyword evidence="5" id="KW-1185">Reference proteome</keyword>
<dbReference type="GO" id="GO:0000976">
    <property type="term" value="F:transcription cis-regulatory region binding"/>
    <property type="evidence" value="ECO:0007669"/>
    <property type="project" value="TreeGrafter"/>
</dbReference>
<reference evidence="4 5" key="1">
    <citation type="submission" date="2018-10" db="EMBL/GenBank/DDBJ databases">
        <title>Isolation from cow dung.</title>
        <authorList>
            <person name="Ling L."/>
        </authorList>
    </citation>
    <scope>NUCLEOTIDE SEQUENCE [LARGE SCALE GENOMIC DNA]</scope>
    <source>
        <strain evidence="4 5">NEAU-LL90</strain>
    </source>
</reference>
<feature type="domain" description="HTH tetR-type" evidence="3">
    <location>
        <begin position="10"/>
        <end position="70"/>
    </location>
</feature>
<dbReference type="PRINTS" id="PR00455">
    <property type="entry name" value="HTHTETR"/>
</dbReference>
<dbReference type="InterPro" id="IPR001647">
    <property type="entry name" value="HTH_TetR"/>
</dbReference>
<name>A0A3M2KTE0_9NOCA</name>
<gene>
    <name evidence="4" type="ORF">EBN03_30375</name>
</gene>
<evidence type="ECO:0000259" key="3">
    <source>
        <dbReference type="PROSITE" id="PS50977"/>
    </source>
</evidence>
<evidence type="ECO:0000256" key="2">
    <source>
        <dbReference type="PROSITE-ProRule" id="PRU00335"/>
    </source>
</evidence>
<dbReference type="EMBL" id="RFFH01000022">
    <property type="protein sequence ID" value="RMI28361.1"/>
    <property type="molecule type" value="Genomic_DNA"/>
</dbReference>
<evidence type="ECO:0000256" key="1">
    <source>
        <dbReference type="ARBA" id="ARBA00023125"/>
    </source>
</evidence>
<dbReference type="OrthoDB" id="8479950at2"/>
<dbReference type="PROSITE" id="PS50977">
    <property type="entry name" value="HTH_TETR_2"/>
    <property type="match status" value="1"/>
</dbReference>
<keyword evidence="1 2" id="KW-0238">DNA-binding</keyword>
<evidence type="ECO:0000313" key="5">
    <source>
        <dbReference type="Proteomes" id="UP000279275"/>
    </source>
</evidence>
<dbReference type="AlphaFoldDB" id="A0A3M2KTE0"/>
<evidence type="ECO:0000313" key="4">
    <source>
        <dbReference type="EMBL" id="RMI28361.1"/>
    </source>
</evidence>
<dbReference type="InterPro" id="IPR050109">
    <property type="entry name" value="HTH-type_TetR-like_transc_reg"/>
</dbReference>
<accession>A0A3M2KTE0</accession>
<organism evidence="4 5">
    <name type="scientific">Nocardia stercoris</name>
    <dbReference type="NCBI Taxonomy" id="2483361"/>
    <lineage>
        <taxon>Bacteria</taxon>
        <taxon>Bacillati</taxon>
        <taxon>Actinomycetota</taxon>
        <taxon>Actinomycetes</taxon>
        <taxon>Mycobacteriales</taxon>
        <taxon>Nocardiaceae</taxon>
        <taxon>Nocardia</taxon>
    </lineage>
</organism>
<protein>
    <submittedName>
        <fullName evidence="4">TetR/AcrR family transcriptional regulator</fullName>
    </submittedName>
</protein>
<dbReference type="Proteomes" id="UP000279275">
    <property type="component" value="Unassembled WGS sequence"/>
</dbReference>
<proteinExistence type="predicted"/>
<dbReference type="InterPro" id="IPR009057">
    <property type="entry name" value="Homeodomain-like_sf"/>
</dbReference>
<dbReference type="Gene3D" id="1.10.357.10">
    <property type="entry name" value="Tetracycline Repressor, domain 2"/>
    <property type="match status" value="1"/>
</dbReference>
<dbReference type="GO" id="GO:0003700">
    <property type="term" value="F:DNA-binding transcription factor activity"/>
    <property type="evidence" value="ECO:0007669"/>
    <property type="project" value="TreeGrafter"/>
</dbReference>
<dbReference type="SUPFAM" id="SSF46689">
    <property type="entry name" value="Homeodomain-like"/>
    <property type="match status" value="1"/>
</dbReference>
<dbReference type="RefSeq" id="WP_122191605.1">
    <property type="nucleotide sequence ID" value="NZ_RFFH01000022.1"/>
</dbReference>
<dbReference type="PANTHER" id="PTHR30055">
    <property type="entry name" value="HTH-TYPE TRANSCRIPTIONAL REGULATOR RUTR"/>
    <property type="match status" value="1"/>
</dbReference>
<dbReference type="PANTHER" id="PTHR30055:SF174">
    <property type="entry name" value="TRANSCRIPTIONAL REGULATORY PROTEIN (PROBABLY TETR-FAMILY)-RELATED"/>
    <property type="match status" value="1"/>
</dbReference>